<sequence length="165" mass="18747">MNVTNVVKRRKKLSYFHSLLLIIFSFFLSCARGMDYYKRLGVKRNATKEDISKAYRQLAKEYHPDIAPDKEKDFIEIANAYETLSDPEKRKMYDMYGEDYAQGGMGGGNVVNEIFKQFAGGGGAGASGGRAGNFHFKFTSGGPSFNHFEDEYEDIYKNEVLKINF</sequence>
<reference evidence="3" key="2">
    <citation type="submission" date="2015-07" db="EMBL/GenBank/DDBJ databases">
        <title>The genome sequence of Plasmodium falciparum IGH-CR14.</title>
        <authorList>
            <consortium name="The Broad Institute Genome Sequencing Platform"/>
            <person name="Volkman S.K."/>
            <person name="Neafsey D.E."/>
            <person name="Dash A.P."/>
            <person name="Chitnis C.E."/>
            <person name="Hartl D.L."/>
            <person name="Young S.K."/>
            <person name="Kodira C.D."/>
            <person name="Zeng Q."/>
            <person name="Koehrsen M."/>
            <person name="Godfrey P."/>
            <person name="Alvarado L."/>
            <person name="Berlin A."/>
            <person name="Borenstein D."/>
            <person name="Chen Z."/>
            <person name="Engels R."/>
            <person name="Freedman E."/>
            <person name="Gellesch M."/>
            <person name="Goldberg J."/>
            <person name="Griggs A."/>
            <person name="Gujja S."/>
            <person name="Heiman D."/>
            <person name="Hepburn T."/>
            <person name="Howarth C."/>
            <person name="Jen D."/>
            <person name="Larson L."/>
            <person name="Lewis B."/>
            <person name="Mehta T."/>
            <person name="Park D."/>
            <person name="Pearson M."/>
            <person name="Roberts A."/>
            <person name="Saif S."/>
            <person name="Shea T."/>
            <person name="Shenoy N."/>
            <person name="Sisk P."/>
            <person name="Stolte C."/>
            <person name="Sykes S."/>
            <person name="Walk T."/>
            <person name="White J."/>
            <person name="Yandava C."/>
            <person name="Wirth D.F."/>
            <person name="Nusbaum C."/>
            <person name="Birren B."/>
        </authorList>
    </citation>
    <scope>NUCLEOTIDE SEQUENCE [LARGE SCALE GENOMIC DNA]</scope>
    <source>
        <strain evidence="3">IGH-CR14</strain>
    </source>
</reference>
<dbReference type="InterPro" id="IPR001623">
    <property type="entry name" value="DnaJ_domain"/>
</dbReference>
<dbReference type="OrthoDB" id="445556at2759"/>
<accession>A0A0L1IFJ7</accession>
<dbReference type="InterPro" id="IPR036869">
    <property type="entry name" value="J_dom_sf"/>
</dbReference>
<evidence type="ECO:0000259" key="1">
    <source>
        <dbReference type="PROSITE" id="PS50076"/>
    </source>
</evidence>
<dbReference type="SUPFAM" id="SSF46565">
    <property type="entry name" value="Chaperone J-domain"/>
    <property type="match status" value="1"/>
</dbReference>
<dbReference type="Gene3D" id="1.10.287.110">
    <property type="entry name" value="DnaJ domain"/>
    <property type="match status" value="1"/>
</dbReference>
<dbReference type="EMBL" id="GG665514">
    <property type="protein sequence ID" value="KNG78292.1"/>
    <property type="molecule type" value="Genomic_DNA"/>
</dbReference>
<dbReference type="InterPro" id="IPR052842">
    <property type="entry name" value="ER_Co-chaperone"/>
</dbReference>
<dbReference type="Proteomes" id="UP000054562">
    <property type="component" value="Unassembled WGS sequence"/>
</dbReference>
<proteinExistence type="predicted"/>
<evidence type="ECO:0000313" key="3">
    <source>
        <dbReference type="Proteomes" id="UP000054562"/>
    </source>
</evidence>
<dbReference type="PRINTS" id="PR00625">
    <property type="entry name" value="JDOMAIN"/>
</dbReference>
<dbReference type="InterPro" id="IPR018253">
    <property type="entry name" value="DnaJ_domain_CS"/>
</dbReference>
<gene>
    <name evidence="2" type="ORF">PFMG_04442</name>
</gene>
<protein>
    <submittedName>
        <fullName evidence="2">DnaJ domain-containing protein</fullName>
    </submittedName>
</protein>
<evidence type="ECO:0000313" key="2">
    <source>
        <dbReference type="EMBL" id="KNG78292.1"/>
    </source>
</evidence>
<dbReference type="AlphaFoldDB" id="A0A0L1IFJ7"/>
<dbReference type="PROSITE" id="PS50076">
    <property type="entry name" value="DNAJ_2"/>
    <property type="match status" value="1"/>
</dbReference>
<dbReference type="Pfam" id="PF00226">
    <property type="entry name" value="DnaJ"/>
    <property type="match status" value="1"/>
</dbReference>
<dbReference type="PANTHER" id="PTHR45184:SF2">
    <property type="entry name" value="CHROMOSOME UNDETERMINED SCAFFOLD_102, WHOLE GENOME SHOTGUN SEQUENCE"/>
    <property type="match status" value="1"/>
</dbReference>
<dbReference type="PANTHER" id="PTHR45184">
    <property type="entry name" value="DNAJ PROTEIN ERDJ3A"/>
    <property type="match status" value="1"/>
</dbReference>
<reference evidence="3" key="1">
    <citation type="submission" date="2015-07" db="EMBL/GenBank/DDBJ databases">
        <title>Annotation of Plasmodium falciparum IGH-CR14.</title>
        <authorList>
            <consortium name="The Broad Institute Genome Sequencing Platform"/>
            <person name="Volkman S.K."/>
            <person name="Neafsey D.E."/>
            <person name="Dash A.P."/>
            <person name="Chitnis C.E."/>
            <person name="Hartl D.L."/>
            <person name="Young S.K."/>
            <person name="Zeng Q."/>
            <person name="Koehrsen M."/>
            <person name="Alvarado L."/>
            <person name="Berlin A."/>
            <person name="Borenstein D."/>
            <person name="Chapman S.B."/>
            <person name="Chen Z."/>
            <person name="Engels R."/>
            <person name="Freedman E."/>
            <person name="Gellesch M."/>
            <person name="Goldberg J."/>
            <person name="Griggs A."/>
            <person name="Gujja S."/>
            <person name="Heilman E.R."/>
            <person name="Heiman D.I."/>
            <person name="Howarth C."/>
            <person name="Jen D."/>
            <person name="Larson L."/>
            <person name="Mehta T."/>
            <person name="Neiman D."/>
            <person name="Park D."/>
            <person name="Pearson M."/>
            <person name="Roberts A."/>
            <person name="Saif S."/>
            <person name="Shea T."/>
            <person name="Shenoy N."/>
            <person name="Sisk P."/>
            <person name="Stolte C."/>
            <person name="Sykes S."/>
            <person name="Walk T."/>
            <person name="White J."/>
            <person name="Yandava C."/>
            <person name="Haas B."/>
            <person name="Henn M.R."/>
            <person name="Nusbaum C."/>
            <person name="Birren B."/>
        </authorList>
    </citation>
    <scope>NUCLEOTIDE SEQUENCE [LARGE SCALE GENOMIC DNA]</scope>
    <source>
        <strain evidence="3">IGH-CR14</strain>
    </source>
</reference>
<dbReference type="PROSITE" id="PS00636">
    <property type="entry name" value="DNAJ_1"/>
    <property type="match status" value="1"/>
</dbReference>
<feature type="domain" description="J" evidence="1">
    <location>
        <begin position="35"/>
        <end position="97"/>
    </location>
</feature>
<name>A0A0L1IFJ7_PLAFA</name>
<dbReference type="CDD" id="cd06257">
    <property type="entry name" value="DnaJ"/>
    <property type="match status" value="1"/>
</dbReference>
<dbReference type="SMART" id="SM00271">
    <property type="entry name" value="DnaJ"/>
    <property type="match status" value="1"/>
</dbReference>
<organism evidence="2 3">
    <name type="scientific">Plasmodium falciparum IGH-CR14</name>
    <dbReference type="NCBI Taxonomy" id="580059"/>
    <lineage>
        <taxon>Eukaryota</taxon>
        <taxon>Sar</taxon>
        <taxon>Alveolata</taxon>
        <taxon>Apicomplexa</taxon>
        <taxon>Aconoidasida</taxon>
        <taxon>Haemosporida</taxon>
        <taxon>Plasmodiidae</taxon>
        <taxon>Plasmodium</taxon>
        <taxon>Plasmodium (Laverania)</taxon>
    </lineage>
</organism>